<evidence type="ECO:0000256" key="1">
    <source>
        <dbReference type="ARBA" id="ARBA00004948"/>
    </source>
</evidence>
<protein>
    <recommendedName>
        <fullName evidence="2">hydroxymethylpyrimidine kinase</fullName>
        <ecNumber evidence="2">2.7.1.49</ecNumber>
    </recommendedName>
</protein>
<dbReference type="InterPro" id="IPR013749">
    <property type="entry name" value="PM/HMP-P_kinase-1"/>
</dbReference>
<dbReference type="PANTHER" id="PTHR20858">
    <property type="entry name" value="PHOSPHOMETHYLPYRIMIDINE KINASE"/>
    <property type="match status" value="1"/>
</dbReference>
<dbReference type="EC" id="2.7.1.49" evidence="2"/>
<keyword evidence="4" id="KW-0418">Kinase</keyword>
<keyword evidence="4" id="KW-0808">Transferase</keyword>
<organism evidence="4 5">
    <name type="scientific">Methylomagnum ishizawai</name>
    <dbReference type="NCBI Taxonomy" id="1760988"/>
    <lineage>
        <taxon>Bacteria</taxon>
        <taxon>Pseudomonadati</taxon>
        <taxon>Pseudomonadota</taxon>
        <taxon>Gammaproteobacteria</taxon>
        <taxon>Methylococcales</taxon>
        <taxon>Methylococcaceae</taxon>
        <taxon>Methylomagnum</taxon>
    </lineage>
</organism>
<keyword evidence="5" id="KW-1185">Reference proteome</keyword>
<dbReference type="PANTHER" id="PTHR20858:SF17">
    <property type="entry name" value="HYDROXYMETHYLPYRIMIDINE_PHOSPHOMETHYLPYRIMIDINE KINASE THI20-RELATED"/>
    <property type="match status" value="1"/>
</dbReference>
<evidence type="ECO:0000313" key="4">
    <source>
        <dbReference type="EMBL" id="SMF93388.1"/>
    </source>
</evidence>
<name>A0A1Y6CRY7_9GAMM</name>
<proteinExistence type="predicted"/>
<dbReference type="InterPro" id="IPR004399">
    <property type="entry name" value="HMP/HMP-P_kinase_dom"/>
</dbReference>
<dbReference type="GO" id="GO:0009229">
    <property type="term" value="P:thiamine diphosphate biosynthetic process"/>
    <property type="evidence" value="ECO:0007669"/>
    <property type="project" value="UniProtKB-UniPathway"/>
</dbReference>
<evidence type="ECO:0000313" key="5">
    <source>
        <dbReference type="Proteomes" id="UP000192923"/>
    </source>
</evidence>
<dbReference type="UniPathway" id="UPA00060">
    <property type="reaction ID" value="UER00138"/>
</dbReference>
<dbReference type="GO" id="GO:0008972">
    <property type="term" value="F:phosphomethylpyrimidine kinase activity"/>
    <property type="evidence" value="ECO:0007669"/>
    <property type="project" value="InterPro"/>
</dbReference>
<dbReference type="STRING" id="1760988.SAMN02949497_0669"/>
<feature type="domain" description="Pyridoxamine kinase/Phosphomethylpyrimidine kinase" evidence="3">
    <location>
        <begin position="15"/>
        <end position="249"/>
    </location>
</feature>
<dbReference type="RefSeq" id="WP_085209923.1">
    <property type="nucleotide sequence ID" value="NZ_FXAM01000001.1"/>
</dbReference>
<dbReference type="GO" id="GO:0005829">
    <property type="term" value="C:cytosol"/>
    <property type="evidence" value="ECO:0007669"/>
    <property type="project" value="TreeGrafter"/>
</dbReference>
<dbReference type="OrthoDB" id="9810880at2"/>
<dbReference type="CDD" id="cd01169">
    <property type="entry name" value="HMPP_kinase"/>
    <property type="match status" value="1"/>
</dbReference>
<dbReference type="GO" id="GO:0008902">
    <property type="term" value="F:hydroxymethylpyrimidine kinase activity"/>
    <property type="evidence" value="ECO:0007669"/>
    <property type="project" value="UniProtKB-EC"/>
</dbReference>
<dbReference type="Gene3D" id="3.40.1190.20">
    <property type="match status" value="1"/>
</dbReference>
<dbReference type="GO" id="GO:0009228">
    <property type="term" value="P:thiamine biosynthetic process"/>
    <property type="evidence" value="ECO:0007669"/>
    <property type="project" value="InterPro"/>
</dbReference>
<evidence type="ECO:0000256" key="2">
    <source>
        <dbReference type="ARBA" id="ARBA00012135"/>
    </source>
</evidence>
<comment type="pathway">
    <text evidence="1">Cofactor biosynthesis; thiamine diphosphate biosynthesis.</text>
</comment>
<evidence type="ECO:0000259" key="3">
    <source>
        <dbReference type="Pfam" id="PF08543"/>
    </source>
</evidence>
<dbReference type="SUPFAM" id="SSF53613">
    <property type="entry name" value="Ribokinase-like"/>
    <property type="match status" value="1"/>
</dbReference>
<dbReference type="AlphaFoldDB" id="A0A1Y6CRY7"/>
<dbReference type="InterPro" id="IPR029056">
    <property type="entry name" value="Ribokinase-like"/>
</dbReference>
<accession>A0A1Y6CRY7</accession>
<dbReference type="Pfam" id="PF08543">
    <property type="entry name" value="Phos_pyr_kin"/>
    <property type="match status" value="1"/>
</dbReference>
<dbReference type="Proteomes" id="UP000192923">
    <property type="component" value="Unassembled WGS sequence"/>
</dbReference>
<reference evidence="4 5" key="1">
    <citation type="submission" date="2016-12" db="EMBL/GenBank/DDBJ databases">
        <authorList>
            <person name="Song W.-J."/>
            <person name="Kurnit D.M."/>
        </authorList>
    </citation>
    <scope>NUCLEOTIDE SEQUENCE [LARGE SCALE GENOMIC DNA]</scope>
    <source>
        <strain evidence="4 5">175</strain>
    </source>
</reference>
<sequence length="257" mass="27076">MNHPPPVVLNLSGHDPTGGAGIQADIETQRRLGCHPCTVITALTAQDTHNVLRVLPQAPEAFLEQAQLVLADLPVAAIKIGLLGSVEIAWAVEEILKLAGPGIPVVLDPILAAGGGQDLAGDGLIEAVRTRLLPHCTLTTPNTPEARRLTGLDEAGAQARALLDLGCRNVLLTGGHEDGPELVNRWYSAQGITGYRWPRLPGTYHGSGCTLAAASAAGLARGWTMEAALREAQGFTWLALSRGFRPGGGQWLPWRGK</sequence>
<gene>
    <name evidence="4" type="ORF">SAMN02949497_0669</name>
</gene>
<dbReference type="EMBL" id="FXAM01000001">
    <property type="protein sequence ID" value="SMF93388.1"/>
    <property type="molecule type" value="Genomic_DNA"/>
</dbReference>